<evidence type="ECO:0000313" key="3">
    <source>
        <dbReference type="Proteomes" id="UP001603857"/>
    </source>
</evidence>
<dbReference type="Proteomes" id="UP001603857">
    <property type="component" value="Unassembled WGS sequence"/>
</dbReference>
<reference evidence="2 3" key="1">
    <citation type="submission" date="2024-08" db="EMBL/GenBank/DDBJ databases">
        <title>Insights into the chromosomal genome structure of Flemingia macrophylla.</title>
        <authorList>
            <person name="Ding Y."/>
            <person name="Zhao Y."/>
            <person name="Bi W."/>
            <person name="Wu M."/>
            <person name="Zhao G."/>
            <person name="Gong Y."/>
            <person name="Li W."/>
            <person name="Zhang P."/>
        </authorList>
    </citation>
    <scope>NUCLEOTIDE SEQUENCE [LARGE SCALE GENOMIC DNA]</scope>
    <source>
        <strain evidence="2">DYQJB</strain>
        <tissue evidence="2">Leaf</tissue>
    </source>
</reference>
<dbReference type="EMBL" id="JBGMDY010000005">
    <property type="protein sequence ID" value="KAL2334542.1"/>
    <property type="molecule type" value="Genomic_DNA"/>
</dbReference>
<dbReference type="Gene3D" id="3.40.50.620">
    <property type="entry name" value="HUPs"/>
    <property type="match status" value="1"/>
</dbReference>
<organism evidence="2 3">
    <name type="scientific">Flemingia macrophylla</name>
    <dbReference type="NCBI Taxonomy" id="520843"/>
    <lineage>
        <taxon>Eukaryota</taxon>
        <taxon>Viridiplantae</taxon>
        <taxon>Streptophyta</taxon>
        <taxon>Embryophyta</taxon>
        <taxon>Tracheophyta</taxon>
        <taxon>Spermatophyta</taxon>
        <taxon>Magnoliopsida</taxon>
        <taxon>eudicotyledons</taxon>
        <taxon>Gunneridae</taxon>
        <taxon>Pentapetalae</taxon>
        <taxon>rosids</taxon>
        <taxon>fabids</taxon>
        <taxon>Fabales</taxon>
        <taxon>Fabaceae</taxon>
        <taxon>Papilionoideae</taxon>
        <taxon>50 kb inversion clade</taxon>
        <taxon>NPAAA clade</taxon>
        <taxon>indigoferoid/millettioid clade</taxon>
        <taxon>Phaseoleae</taxon>
        <taxon>Flemingia</taxon>
    </lineage>
</organism>
<accession>A0ABD1MFG5</accession>
<feature type="domain" description="Photolyase/cryptochrome alpha/beta" evidence="1">
    <location>
        <begin position="1"/>
        <end position="110"/>
    </location>
</feature>
<proteinExistence type="predicted"/>
<keyword evidence="3" id="KW-1185">Reference proteome</keyword>
<dbReference type="InterPro" id="IPR006050">
    <property type="entry name" value="DNA_photolyase_N"/>
</dbReference>
<protein>
    <recommendedName>
        <fullName evidence="1">Photolyase/cryptochrome alpha/beta domain-containing protein</fullName>
    </recommendedName>
</protein>
<dbReference type="PANTHER" id="PTHR11455:SF2">
    <property type="entry name" value="BLUE-LIGHT PHOTORECEPTOR PHR2"/>
    <property type="match status" value="1"/>
</dbReference>
<dbReference type="PANTHER" id="PTHR11455">
    <property type="entry name" value="CRYPTOCHROME"/>
    <property type="match status" value="1"/>
</dbReference>
<dbReference type="SUPFAM" id="SSF52425">
    <property type="entry name" value="Cryptochrome/photolyase, N-terminal domain"/>
    <property type="match status" value="1"/>
</dbReference>
<evidence type="ECO:0000259" key="1">
    <source>
        <dbReference type="PROSITE" id="PS51645"/>
    </source>
</evidence>
<comment type="caution">
    <text evidence="2">The sequence shown here is derived from an EMBL/GenBank/DDBJ whole genome shotgun (WGS) entry which is preliminary data.</text>
</comment>
<dbReference type="InterPro" id="IPR002081">
    <property type="entry name" value="Cryptochrome/DNA_photolyase_1"/>
</dbReference>
<dbReference type="Pfam" id="PF00875">
    <property type="entry name" value="DNA_photolyase"/>
    <property type="match status" value="1"/>
</dbReference>
<dbReference type="PROSITE" id="PS51645">
    <property type="entry name" value="PHR_CRY_ALPHA_BETA"/>
    <property type="match status" value="1"/>
</dbReference>
<name>A0ABD1MFG5_9FABA</name>
<evidence type="ECO:0000313" key="2">
    <source>
        <dbReference type="EMBL" id="KAL2334542.1"/>
    </source>
</evidence>
<gene>
    <name evidence="2" type="ORF">Fmac_015755</name>
</gene>
<dbReference type="AlphaFoldDB" id="A0ABD1MFG5"/>
<dbReference type="InterPro" id="IPR014729">
    <property type="entry name" value="Rossmann-like_a/b/a_fold"/>
</dbReference>
<sequence length="110" mass="12467">MMNETSYLLSFRIPSSIFCVVNHYVLYIQTLSKSSFGFDKIGPYCASFLLYVVSNLRRNLQARGSNLVVRVNKPPAILLELAKVVGADPVYSHREVSHDEVNVDERVEQC</sequence>
<dbReference type="InterPro" id="IPR036155">
    <property type="entry name" value="Crypto/Photolyase_N_sf"/>
</dbReference>